<dbReference type="OrthoDB" id="40021at2759"/>
<evidence type="ECO:0000259" key="12">
    <source>
        <dbReference type="Pfam" id="PF01467"/>
    </source>
</evidence>
<evidence type="ECO:0000256" key="3">
    <source>
        <dbReference type="ARBA" id="ARBA00022516"/>
    </source>
</evidence>
<evidence type="ECO:0000256" key="6">
    <source>
        <dbReference type="ARBA" id="ARBA00023098"/>
    </source>
</evidence>
<dbReference type="InterPro" id="IPR044608">
    <property type="entry name" value="Ect1/PCYT2"/>
</dbReference>
<evidence type="ECO:0000256" key="2">
    <source>
        <dbReference type="ARBA" id="ARBA00010101"/>
    </source>
</evidence>
<reference evidence="13" key="1">
    <citation type="submission" date="2020-07" db="EMBL/GenBank/DDBJ databases">
        <title>Genome sequence and genetic diversity analysis of an under-domesticated orphan crop, white fonio (Digitaria exilis).</title>
        <authorList>
            <person name="Bennetzen J.L."/>
            <person name="Chen S."/>
            <person name="Ma X."/>
            <person name="Wang X."/>
            <person name="Yssel A.E.J."/>
            <person name="Chaluvadi S.R."/>
            <person name="Johnson M."/>
            <person name="Gangashetty P."/>
            <person name="Hamidou F."/>
            <person name="Sanogo M.D."/>
            <person name="Zwaenepoel A."/>
            <person name="Wallace J."/>
            <person name="Van De Peer Y."/>
            <person name="Van Deynze A."/>
        </authorList>
    </citation>
    <scope>NUCLEOTIDE SEQUENCE</scope>
    <source>
        <tissue evidence="13">Leaves</tissue>
    </source>
</reference>
<dbReference type="GO" id="GO:0005737">
    <property type="term" value="C:cytoplasm"/>
    <property type="evidence" value="ECO:0007669"/>
    <property type="project" value="TreeGrafter"/>
</dbReference>
<evidence type="ECO:0000313" key="14">
    <source>
        <dbReference type="Proteomes" id="UP000636709"/>
    </source>
</evidence>
<comment type="pathway">
    <text evidence="9">Phospholipid metabolism; phosphatidylethanolamine biosynthesis; phosphatidylethanolamine from ethanolamine: step 2/3.</text>
</comment>
<keyword evidence="5" id="KW-0548">Nucleotidyltransferase</keyword>
<keyword evidence="8" id="KW-1208">Phospholipid metabolism</keyword>
<dbReference type="SUPFAM" id="SSF52374">
    <property type="entry name" value="Nucleotidylyl transferase"/>
    <property type="match status" value="1"/>
</dbReference>
<comment type="caution">
    <text evidence="13">The sequence shown here is derived from an EMBL/GenBank/DDBJ whole genome shotgun (WGS) entry which is preliminary data.</text>
</comment>
<dbReference type="InterPro" id="IPR014729">
    <property type="entry name" value="Rossmann-like_a/b/a_fold"/>
</dbReference>
<dbReference type="AlphaFoldDB" id="A0A835B3E3"/>
<evidence type="ECO:0000256" key="10">
    <source>
        <dbReference type="ARBA" id="ARBA00024221"/>
    </source>
</evidence>
<evidence type="ECO:0000256" key="11">
    <source>
        <dbReference type="ARBA" id="ARBA00031473"/>
    </source>
</evidence>
<name>A0A835B3E3_9POAL</name>
<keyword evidence="4" id="KW-0808">Transferase</keyword>
<evidence type="ECO:0000256" key="7">
    <source>
        <dbReference type="ARBA" id="ARBA00023209"/>
    </source>
</evidence>
<dbReference type="PANTHER" id="PTHR45780:SF2">
    <property type="entry name" value="ETHANOLAMINE-PHOSPHATE CYTIDYLYLTRANSFERASE"/>
    <property type="match status" value="1"/>
</dbReference>
<sequence>METGSGSSACSARTLAACVIGGIVLDASVLALHHTGSAAIPSLPPLDAVRRRLRRRRRRPVRVYMDGCFDMMHYGHCNALRQERALGDELIVGVITDDEIKANKGPPVTLLHERCPQNLQFHITLPFFLISVVTPHGTDAYALAKKAGRYKQIKRTEGVSTTDIVVNKLFVVMERRIVQFSNSRGPGPDSRIVYIDGAFDLFHAGHVEVNITTFNISLVVHGTIAENMDYAKEDSMAMGIYHRLESPLDITTSSIIRRIVANHEAYQVTNVIRRLCMQHLDSSTVHILR</sequence>
<evidence type="ECO:0000256" key="5">
    <source>
        <dbReference type="ARBA" id="ARBA00022695"/>
    </source>
</evidence>
<comment type="pathway">
    <text evidence="1">Lipid metabolism.</text>
</comment>
<dbReference type="EMBL" id="JACEFO010002240">
    <property type="protein sequence ID" value="KAF8671278.1"/>
    <property type="molecule type" value="Genomic_DNA"/>
</dbReference>
<dbReference type="NCBIfam" id="TIGR00125">
    <property type="entry name" value="cyt_tran_rel"/>
    <property type="match status" value="1"/>
</dbReference>
<keyword evidence="3" id="KW-0444">Lipid biosynthesis</keyword>
<proteinExistence type="inferred from homology"/>
<dbReference type="PANTHER" id="PTHR45780">
    <property type="entry name" value="ETHANOLAMINE-PHOSPHATE CYTIDYLYLTRANSFERASE"/>
    <property type="match status" value="1"/>
</dbReference>
<dbReference type="Gene3D" id="3.40.50.620">
    <property type="entry name" value="HUPs"/>
    <property type="match status" value="3"/>
</dbReference>
<accession>A0A835B3E3</accession>
<evidence type="ECO:0000256" key="4">
    <source>
        <dbReference type="ARBA" id="ARBA00022679"/>
    </source>
</evidence>
<dbReference type="GO" id="GO:0004306">
    <property type="term" value="F:ethanolamine-phosphate cytidylyltransferase activity"/>
    <property type="evidence" value="ECO:0007669"/>
    <property type="project" value="UniProtKB-EC"/>
</dbReference>
<organism evidence="13 14">
    <name type="scientific">Digitaria exilis</name>
    <dbReference type="NCBI Taxonomy" id="1010633"/>
    <lineage>
        <taxon>Eukaryota</taxon>
        <taxon>Viridiplantae</taxon>
        <taxon>Streptophyta</taxon>
        <taxon>Embryophyta</taxon>
        <taxon>Tracheophyta</taxon>
        <taxon>Spermatophyta</taxon>
        <taxon>Magnoliopsida</taxon>
        <taxon>Liliopsida</taxon>
        <taxon>Poales</taxon>
        <taxon>Poaceae</taxon>
        <taxon>PACMAD clade</taxon>
        <taxon>Panicoideae</taxon>
        <taxon>Panicodae</taxon>
        <taxon>Paniceae</taxon>
        <taxon>Anthephorinae</taxon>
        <taxon>Digitaria</taxon>
    </lineage>
</organism>
<keyword evidence="6" id="KW-0443">Lipid metabolism</keyword>
<keyword evidence="14" id="KW-1185">Reference proteome</keyword>
<dbReference type="InterPro" id="IPR004821">
    <property type="entry name" value="Cyt_trans-like"/>
</dbReference>
<feature type="domain" description="Cytidyltransferase-like" evidence="12">
    <location>
        <begin position="64"/>
        <end position="115"/>
    </location>
</feature>
<evidence type="ECO:0000256" key="1">
    <source>
        <dbReference type="ARBA" id="ARBA00005189"/>
    </source>
</evidence>
<dbReference type="Proteomes" id="UP000636709">
    <property type="component" value="Unassembled WGS sequence"/>
</dbReference>
<keyword evidence="7" id="KW-0594">Phospholipid biosynthesis</keyword>
<dbReference type="EC" id="2.7.7.14" evidence="10"/>
<evidence type="ECO:0000256" key="9">
    <source>
        <dbReference type="ARBA" id="ARBA00024191"/>
    </source>
</evidence>
<dbReference type="UniPathway" id="UPA00558">
    <property type="reaction ID" value="UER00742"/>
</dbReference>
<evidence type="ECO:0000256" key="8">
    <source>
        <dbReference type="ARBA" id="ARBA00023264"/>
    </source>
</evidence>
<protein>
    <recommendedName>
        <fullName evidence="10">ethanolamine-phosphate cytidylyltransferase</fullName>
        <ecNumber evidence="10">2.7.7.14</ecNumber>
    </recommendedName>
    <alternativeName>
        <fullName evidence="11">CTP:phosphoethanolamine cytidylyltransferase</fullName>
    </alternativeName>
</protein>
<evidence type="ECO:0000313" key="13">
    <source>
        <dbReference type="EMBL" id="KAF8671278.1"/>
    </source>
</evidence>
<dbReference type="GO" id="GO:0006646">
    <property type="term" value="P:phosphatidylethanolamine biosynthetic process"/>
    <property type="evidence" value="ECO:0007669"/>
    <property type="project" value="UniProtKB-UniPathway"/>
</dbReference>
<dbReference type="Pfam" id="PF01467">
    <property type="entry name" value="CTP_transf_like"/>
    <property type="match status" value="1"/>
</dbReference>
<comment type="similarity">
    <text evidence="2">Belongs to the cytidylyltransferase family.</text>
</comment>
<gene>
    <name evidence="13" type="ORF">HU200_049987</name>
</gene>